<dbReference type="InterPro" id="IPR010255">
    <property type="entry name" value="Haem_peroxidase_sf"/>
</dbReference>
<feature type="active site" description="Proton acceptor" evidence="14">
    <location>
        <position position="70"/>
    </location>
</feature>
<evidence type="ECO:0000313" key="22">
    <source>
        <dbReference type="Proteomes" id="UP000554482"/>
    </source>
</evidence>
<keyword evidence="19" id="KW-0376">Hydrogen peroxide</keyword>
<comment type="cofactor">
    <cofactor evidence="16 19">
        <name>heme b</name>
        <dbReference type="ChEBI" id="CHEBI:60344"/>
    </cofactor>
    <text evidence="16 19">Binds 1 heme b (iron(II)-protoporphyrin IX) group per subunit.</text>
</comment>
<evidence type="ECO:0000313" key="21">
    <source>
        <dbReference type="EMBL" id="KAF5207543.1"/>
    </source>
</evidence>
<evidence type="ECO:0000256" key="11">
    <source>
        <dbReference type="ARBA" id="ARBA00023004"/>
    </source>
</evidence>
<dbReference type="CDD" id="cd00693">
    <property type="entry name" value="secretory_peroxidase"/>
    <property type="match status" value="1"/>
</dbReference>
<gene>
    <name evidence="21" type="ORF">FRX31_002870</name>
</gene>
<feature type="binding site" evidence="16">
    <location>
        <position position="255"/>
    </location>
    <ligand>
        <name>Ca(2+)</name>
        <dbReference type="ChEBI" id="CHEBI:29108"/>
        <label>2</label>
    </ligand>
</feature>
<dbReference type="OrthoDB" id="2113341at2759"/>
<dbReference type="Pfam" id="PF00141">
    <property type="entry name" value="peroxidase"/>
    <property type="match status" value="1"/>
</dbReference>
<comment type="similarity">
    <text evidence="3">Belongs to the peroxidase family. Ascorbate peroxidase subfamily.</text>
</comment>
<dbReference type="PROSITE" id="PS50873">
    <property type="entry name" value="PEROXIDASE_4"/>
    <property type="match status" value="1"/>
</dbReference>
<keyword evidence="8" id="KW-0732">Signal</keyword>
<comment type="caution">
    <text evidence="21">The sequence shown here is derived from an EMBL/GenBank/DDBJ whole genome shotgun (WGS) entry which is preliminary data.</text>
</comment>
<organism evidence="21 22">
    <name type="scientific">Thalictrum thalictroides</name>
    <name type="common">Rue-anemone</name>
    <name type="synonym">Anemone thalictroides</name>
    <dbReference type="NCBI Taxonomy" id="46969"/>
    <lineage>
        <taxon>Eukaryota</taxon>
        <taxon>Viridiplantae</taxon>
        <taxon>Streptophyta</taxon>
        <taxon>Embryophyta</taxon>
        <taxon>Tracheophyta</taxon>
        <taxon>Spermatophyta</taxon>
        <taxon>Magnoliopsida</taxon>
        <taxon>Ranunculales</taxon>
        <taxon>Ranunculaceae</taxon>
        <taxon>Thalictroideae</taxon>
        <taxon>Thalictrum</taxon>
    </lineage>
</organism>
<reference evidence="21 22" key="1">
    <citation type="submission" date="2020-06" db="EMBL/GenBank/DDBJ databases">
        <title>Transcriptomic and genomic resources for Thalictrum thalictroides and T. hernandezii: Facilitating candidate gene discovery in an emerging model plant lineage.</title>
        <authorList>
            <person name="Arias T."/>
            <person name="Riano-Pachon D.M."/>
            <person name="Di Stilio V.S."/>
        </authorList>
    </citation>
    <scope>NUCLEOTIDE SEQUENCE [LARGE SCALE GENOMIC DNA]</scope>
    <source>
        <strain evidence="22">cv. WT478/WT964</strain>
        <tissue evidence="21">Leaves</tissue>
    </source>
</reference>
<evidence type="ECO:0000256" key="6">
    <source>
        <dbReference type="ARBA" id="ARBA00022617"/>
    </source>
</evidence>
<dbReference type="GO" id="GO:0005576">
    <property type="term" value="C:extracellular region"/>
    <property type="evidence" value="ECO:0007669"/>
    <property type="project" value="UniProtKB-SubCell"/>
</dbReference>
<dbReference type="GO" id="GO:0140825">
    <property type="term" value="F:lactoperoxidase activity"/>
    <property type="evidence" value="ECO:0007669"/>
    <property type="project" value="UniProtKB-EC"/>
</dbReference>
<dbReference type="GO" id="GO:0020037">
    <property type="term" value="F:heme binding"/>
    <property type="evidence" value="ECO:0007669"/>
    <property type="project" value="UniProtKB-UniRule"/>
</dbReference>
<evidence type="ECO:0000256" key="8">
    <source>
        <dbReference type="ARBA" id="ARBA00022729"/>
    </source>
</evidence>
<feature type="binding site" evidence="16">
    <location>
        <position position="74"/>
    </location>
    <ligand>
        <name>Ca(2+)</name>
        <dbReference type="ChEBI" id="CHEBI:29108"/>
        <label>1</label>
    </ligand>
</feature>
<evidence type="ECO:0000256" key="10">
    <source>
        <dbReference type="ARBA" id="ARBA00023002"/>
    </source>
</evidence>
<keyword evidence="22" id="KW-1185">Reference proteome</keyword>
<evidence type="ECO:0000256" key="3">
    <source>
        <dbReference type="ARBA" id="ARBA00006873"/>
    </source>
</evidence>
<evidence type="ECO:0000259" key="20">
    <source>
        <dbReference type="PROSITE" id="PS50873"/>
    </source>
</evidence>
<evidence type="ECO:0000256" key="7">
    <source>
        <dbReference type="ARBA" id="ARBA00022723"/>
    </source>
</evidence>
<feature type="binding site" evidence="16">
    <location>
        <position position="78"/>
    </location>
    <ligand>
        <name>Ca(2+)</name>
        <dbReference type="ChEBI" id="CHEBI:29108"/>
        <label>1</label>
    </ligand>
</feature>
<feature type="binding site" evidence="16">
    <location>
        <position position="200"/>
    </location>
    <ligand>
        <name>Ca(2+)</name>
        <dbReference type="ChEBI" id="CHEBI:29108"/>
        <label>2</label>
    </ligand>
</feature>
<dbReference type="InterPro" id="IPR019793">
    <property type="entry name" value="Peroxidases_heam-ligand_BS"/>
</dbReference>
<feature type="binding site" description="axial binding residue" evidence="16">
    <location>
        <position position="199"/>
    </location>
    <ligand>
        <name>heme b</name>
        <dbReference type="ChEBI" id="CHEBI:60344"/>
    </ligand>
    <ligandPart>
        <name>Fe</name>
        <dbReference type="ChEBI" id="CHEBI:18248"/>
    </ligandPart>
</feature>
<dbReference type="PROSITE" id="PS00435">
    <property type="entry name" value="PEROXIDASE_1"/>
    <property type="match status" value="1"/>
</dbReference>
<evidence type="ECO:0000256" key="2">
    <source>
        <dbReference type="ARBA" id="ARBA00004613"/>
    </source>
</evidence>
<dbReference type="InterPro" id="IPR000823">
    <property type="entry name" value="Peroxidase_pln"/>
</dbReference>
<dbReference type="PRINTS" id="PR00458">
    <property type="entry name" value="PEROXIDASE"/>
</dbReference>
<evidence type="ECO:0000256" key="15">
    <source>
        <dbReference type="PIRSR" id="PIRSR600823-2"/>
    </source>
</evidence>
<dbReference type="InterPro" id="IPR033905">
    <property type="entry name" value="Secretory_peroxidase"/>
</dbReference>
<feature type="disulfide bond" evidence="18">
    <location>
        <begin position="72"/>
        <end position="77"/>
    </location>
</feature>
<evidence type="ECO:0000256" key="4">
    <source>
        <dbReference type="ARBA" id="ARBA00012313"/>
    </source>
</evidence>
<proteinExistence type="inferred from homology"/>
<dbReference type="InterPro" id="IPR019794">
    <property type="entry name" value="Peroxidases_AS"/>
</dbReference>
<dbReference type="Proteomes" id="UP000554482">
    <property type="component" value="Unassembled WGS sequence"/>
</dbReference>
<feature type="binding site" evidence="16">
    <location>
        <position position="92"/>
    </location>
    <ligand>
        <name>Ca(2+)</name>
        <dbReference type="ChEBI" id="CHEBI:29108"/>
        <label>1</label>
    </ligand>
</feature>
<evidence type="ECO:0000256" key="14">
    <source>
        <dbReference type="PIRSR" id="PIRSR600823-1"/>
    </source>
</evidence>
<keyword evidence="9 16" id="KW-0106">Calcium</keyword>
<dbReference type="InterPro" id="IPR002016">
    <property type="entry name" value="Haem_peroxidase"/>
</dbReference>
<keyword evidence="6 19" id="KW-0349">Heme</keyword>
<dbReference type="SUPFAM" id="SSF48113">
    <property type="entry name" value="Heme-dependent peroxidases"/>
    <property type="match status" value="1"/>
</dbReference>
<feature type="binding site" evidence="16">
    <location>
        <position position="247"/>
    </location>
    <ligand>
        <name>Ca(2+)</name>
        <dbReference type="ChEBI" id="CHEBI:29108"/>
        <label>2</label>
    </ligand>
</feature>
<dbReference type="EC" id="1.11.1.7" evidence="4 19"/>
<feature type="disulfide bond" evidence="18">
    <location>
        <begin position="126"/>
        <end position="325"/>
    </location>
</feature>
<evidence type="ECO:0000256" key="12">
    <source>
        <dbReference type="ARBA" id="ARBA00023157"/>
    </source>
</evidence>
<feature type="binding site" evidence="15">
    <location>
        <position position="168"/>
    </location>
    <ligand>
        <name>substrate</name>
    </ligand>
</feature>
<keyword evidence="12 18" id="KW-1015">Disulfide bond</keyword>
<keyword evidence="11 16" id="KW-0408">Iron</keyword>
<dbReference type="PROSITE" id="PS00436">
    <property type="entry name" value="PEROXIDASE_2"/>
    <property type="match status" value="1"/>
</dbReference>
<feature type="site" description="Transition state stabilizer" evidence="17">
    <location>
        <position position="66"/>
    </location>
</feature>
<feature type="disulfide bond" evidence="18">
    <location>
        <begin position="206"/>
        <end position="231"/>
    </location>
</feature>
<dbReference type="FunFam" id="1.10.420.10:FF:000006">
    <property type="entry name" value="Peroxidase"/>
    <property type="match status" value="1"/>
</dbReference>
<evidence type="ECO:0000256" key="16">
    <source>
        <dbReference type="PIRSR" id="PIRSR600823-3"/>
    </source>
</evidence>
<dbReference type="FunFam" id="1.10.520.10:FF:000009">
    <property type="entry name" value="Peroxidase"/>
    <property type="match status" value="1"/>
</dbReference>
<comment type="cofactor">
    <cofactor evidence="16 19">
        <name>Ca(2+)</name>
        <dbReference type="ChEBI" id="CHEBI:29108"/>
    </cofactor>
    <text evidence="16 19">Binds 2 calcium ions per subunit.</text>
</comment>
<dbReference type="PANTHER" id="PTHR31388">
    <property type="entry name" value="PEROXIDASE 72-RELATED"/>
    <property type="match status" value="1"/>
</dbReference>
<feature type="disulfide bond" evidence="18">
    <location>
        <begin position="39"/>
        <end position="119"/>
    </location>
</feature>
<evidence type="ECO:0000256" key="13">
    <source>
        <dbReference type="ARBA" id="ARBA00023180"/>
    </source>
</evidence>
<dbReference type="AlphaFoldDB" id="A0A7J6XDI7"/>
<comment type="subcellular location">
    <subcellularLocation>
        <location evidence="2 19">Secreted</location>
    </subcellularLocation>
</comment>
<dbReference type="Gene3D" id="1.10.420.10">
    <property type="entry name" value="Peroxidase, domain 2"/>
    <property type="match status" value="1"/>
</dbReference>
<comment type="similarity">
    <text evidence="19">Belongs to the peroxidase family. Classical plant (class III) peroxidase subfamily.</text>
</comment>
<dbReference type="GO" id="GO:0046872">
    <property type="term" value="F:metal ion binding"/>
    <property type="evidence" value="ECO:0007669"/>
    <property type="project" value="UniProtKB-UniRule"/>
</dbReference>
<comment type="catalytic activity">
    <reaction evidence="1 19">
        <text>2 a phenolic donor + H2O2 = 2 a phenolic radical donor + 2 H2O</text>
        <dbReference type="Rhea" id="RHEA:56136"/>
        <dbReference type="ChEBI" id="CHEBI:15377"/>
        <dbReference type="ChEBI" id="CHEBI:16240"/>
        <dbReference type="ChEBI" id="CHEBI:139520"/>
        <dbReference type="ChEBI" id="CHEBI:139521"/>
        <dbReference type="EC" id="1.11.1.7"/>
    </reaction>
</comment>
<dbReference type="GO" id="GO:0042744">
    <property type="term" value="P:hydrogen peroxide catabolic process"/>
    <property type="evidence" value="ECO:0007669"/>
    <property type="project" value="UniProtKB-KW"/>
</dbReference>
<feature type="binding site" evidence="16">
    <location>
        <position position="76"/>
    </location>
    <ligand>
        <name>Ca(2+)</name>
        <dbReference type="ChEBI" id="CHEBI:29108"/>
        <label>1</label>
    </ligand>
</feature>
<evidence type="ECO:0000256" key="17">
    <source>
        <dbReference type="PIRSR" id="PIRSR600823-4"/>
    </source>
</evidence>
<keyword evidence="5 19" id="KW-0575">Peroxidase</keyword>
<evidence type="ECO:0000256" key="18">
    <source>
        <dbReference type="PIRSR" id="PIRSR600823-5"/>
    </source>
</evidence>
<accession>A0A7J6XDI7</accession>
<evidence type="ECO:0000256" key="5">
    <source>
        <dbReference type="ARBA" id="ARBA00022559"/>
    </source>
</evidence>
<feature type="binding site" evidence="16">
    <location>
        <position position="250"/>
    </location>
    <ligand>
        <name>Ca(2+)</name>
        <dbReference type="ChEBI" id="CHEBI:29108"/>
        <label>2</label>
    </ligand>
</feature>
<sequence length="329" mass="35090">MAITKQYSMFLVLFFYFTTISISTPVLAQLSVGFYATTCPSVFDTVRTATLSAINTEARMGASLIRLFFHDCFVNGCDGGILLVDTPAVPGEQTVFPNAGSLRGYDVIDNIKTQVDTACGGPVVSCADILAIAARDSLVALGGPSYSIPVGRRDAIAPNRAGANNELPLAGEPLNVLLDKFRRKGFTTAEELVALSGAHTVGQAQCAVYRDRIHNDANIDPAYAASLRPNCPSTSSPATDGNLAPLDPQTPTRFDNNYFNAVINRRTVLRSDQALFNGSGGPTDSIVIGYSNNPTTFSCDFANAMVKMGNLSPLTGTQGEIRRDCKRIN</sequence>
<keyword evidence="13" id="KW-0325">Glycoprotein</keyword>
<feature type="domain" description="Plant heme peroxidase family profile" evidence="20">
    <location>
        <begin position="29"/>
        <end position="329"/>
    </location>
</feature>
<keyword evidence="10 19" id="KW-0560">Oxidoreductase</keyword>
<protein>
    <recommendedName>
        <fullName evidence="4 19">Peroxidase</fullName>
        <ecNumber evidence="4 19">1.11.1.7</ecNumber>
    </recommendedName>
</protein>
<dbReference type="EMBL" id="JABWDY010001281">
    <property type="protein sequence ID" value="KAF5207543.1"/>
    <property type="molecule type" value="Genomic_DNA"/>
</dbReference>
<dbReference type="PRINTS" id="PR00461">
    <property type="entry name" value="PLPEROXIDASE"/>
</dbReference>
<dbReference type="Gene3D" id="1.10.520.10">
    <property type="match status" value="1"/>
</dbReference>
<keyword evidence="19" id="KW-0964">Secreted</keyword>
<dbReference type="GO" id="GO:0006979">
    <property type="term" value="P:response to oxidative stress"/>
    <property type="evidence" value="ECO:0007669"/>
    <property type="project" value="UniProtKB-UniRule"/>
</dbReference>
<feature type="binding site" evidence="16">
    <location>
        <position position="71"/>
    </location>
    <ligand>
        <name>Ca(2+)</name>
        <dbReference type="ChEBI" id="CHEBI:29108"/>
        <label>1</label>
    </ligand>
</feature>
<comment type="function">
    <text evidence="19">Removal of H(2)O(2), oxidation of toxic reductants, biosynthesis and degradation of lignin, suberization, auxin catabolism, response to environmental stresses such as wounding, pathogen attack and oxidative stress.</text>
</comment>
<evidence type="ECO:0000256" key="19">
    <source>
        <dbReference type="RuleBase" id="RU362060"/>
    </source>
</evidence>
<evidence type="ECO:0000256" key="9">
    <source>
        <dbReference type="ARBA" id="ARBA00022837"/>
    </source>
</evidence>
<dbReference type="PANTHER" id="PTHR31388:SF24">
    <property type="entry name" value="PEROXIDASE 52"/>
    <property type="match status" value="1"/>
</dbReference>
<name>A0A7J6XDI7_THATH</name>
<keyword evidence="7 16" id="KW-0479">Metal-binding</keyword>
<evidence type="ECO:0000256" key="1">
    <source>
        <dbReference type="ARBA" id="ARBA00000189"/>
    </source>
</evidence>